<dbReference type="STRING" id="5364.A0A5C3NKH0"/>
<feature type="compositionally biased region" description="Polar residues" evidence="1">
    <location>
        <begin position="348"/>
        <end position="367"/>
    </location>
</feature>
<dbReference type="OrthoDB" id="5582218at2759"/>
<evidence type="ECO:0000313" key="3">
    <source>
        <dbReference type="EMBL" id="TFK57407.1"/>
    </source>
</evidence>
<dbReference type="Proteomes" id="UP000305948">
    <property type="component" value="Unassembled WGS sequence"/>
</dbReference>
<reference evidence="3 4" key="1">
    <citation type="journal article" date="2019" name="Nat. Ecol. Evol.">
        <title>Megaphylogeny resolves global patterns of mushroom evolution.</title>
        <authorList>
            <person name="Varga T."/>
            <person name="Krizsan K."/>
            <person name="Foldi C."/>
            <person name="Dima B."/>
            <person name="Sanchez-Garcia M."/>
            <person name="Sanchez-Ramirez S."/>
            <person name="Szollosi G.J."/>
            <person name="Szarkandi J.G."/>
            <person name="Papp V."/>
            <person name="Albert L."/>
            <person name="Andreopoulos W."/>
            <person name="Angelini C."/>
            <person name="Antonin V."/>
            <person name="Barry K.W."/>
            <person name="Bougher N.L."/>
            <person name="Buchanan P."/>
            <person name="Buyck B."/>
            <person name="Bense V."/>
            <person name="Catcheside P."/>
            <person name="Chovatia M."/>
            <person name="Cooper J."/>
            <person name="Damon W."/>
            <person name="Desjardin D."/>
            <person name="Finy P."/>
            <person name="Geml J."/>
            <person name="Haridas S."/>
            <person name="Hughes K."/>
            <person name="Justo A."/>
            <person name="Karasinski D."/>
            <person name="Kautmanova I."/>
            <person name="Kiss B."/>
            <person name="Kocsube S."/>
            <person name="Kotiranta H."/>
            <person name="LaButti K.M."/>
            <person name="Lechner B.E."/>
            <person name="Liimatainen K."/>
            <person name="Lipzen A."/>
            <person name="Lukacs Z."/>
            <person name="Mihaltcheva S."/>
            <person name="Morgado L.N."/>
            <person name="Niskanen T."/>
            <person name="Noordeloos M.E."/>
            <person name="Ohm R.A."/>
            <person name="Ortiz-Santana B."/>
            <person name="Ovrebo C."/>
            <person name="Racz N."/>
            <person name="Riley R."/>
            <person name="Savchenko A."/>
            <person name="Shiryaev A."/>
            <person name="Soop K."/>
            <person name="Spirin V."/>
            <person name="Szebenyi C."/>
            <person name="Tomsovsky M."/>
            <person name="Tulloss R.E."/>
            <person name="Uehling J."/>
            <person name="Grigoriev I.V."/>
            <person name="Vagvolgyi C."/>
            <person name="Papp T."/>
            <person name="Martin F.M."/>
            <person name="Miettinen O."/>
            <person name="Hibbett D.S."/>
            <person name="Nagy L.G."/>
        </authorList>
    </citation>
    <scope>NUCLEOTIDE SEQUENCE [LARGE SCALE GENOMIC DNA]</scope>
    <source>
        <strain evidence="3 4">OMC1185</strain>
    </source>
</reference>
<evidence type="ECO:0000313" key="4">
    <source>
        <dbReference type="Proteomes" id="UP000305948"/>
    </source>
</evidence>
<protein>
    <recommendedName>
        <fullName evidence="2">PXA domain-containing protein</fullName>
    </recommendedName>
</protein>
<name>A0A5C3NKH0_9AGAM</name>
<accession>A0A5C3NKH0</accession>
<feature type="compositionally biased region" description="Polar residues" evidence="1">
    <location>
        <begin position="556"/>
        <end position="567"/>
    </location>
</feature>
<organism evidence="3 4">
    <name type="scientific">Heliocybe sulcata</name>
    <dbReference type="NCBI Taxonomy" id="5364"/>
    <lineage>
        <taxon>Eukaryota</taxon>
        <taxon>Fungi</taxon>
        <taxon>Dikarya</taxon>
        <taxon>Basidiomycota</taxon>
        <taxon>Agaricomycotina</taxon>
        <taxon>Agaricomycetes</taxon>
        <taxon>Gloeophyllales</taxon>
        <taxon>Gloeophyllaceae</taxon>
        <taxon>Heliocybe</taxon>
    </lineage>
</organism>
<sequence length="567" mass="61709">MAAVARHRPAARSVKSSSSVSTHNPPPPKQTQQSVSLAKRLLFPQLPAGTDLPPLLASSSAPPELNAELYDFIALALRAFVNPWWTKITRYDKEFVVEVNRILTVVIRTLEERLVNTDLSPLIFRDIPALVTQHYKDYRNAAAKVSTSYAIGGAASLPQLFHQLQPHMAITAEGQIHEDYVRQAVDHILKTCLPSEEYEPETERYMVREIILKVLLGSVAPKVTQPWFVYKLILDQLGPPKSDDRKLILFCQPSGTPPSRPFFSLHSLTFQSLVVFFLSAVQSISTLGLTLINAYKQTVHTIKLVNESSSRSASSTPPVKPTPEQSDSDSNDPARISGNMKRNPSPAPSSGTGHIVTPSSPEGTSNYLDGPLEMVAELLSMHDRFASATVMGIVEMVCAAFTPFLDKFLPYMLYKHALSAAQITKIVGIAKNTLFPNGYPAPPPVDPTPEEQVVIRENLGKRILEKIPSAASPLFGPTPAARLETVNALLDPLSSAACNKHLFLFILDLILLTIFPEMGVSNGSLGLDAYSSAPDGSDRNQSAVGIGLRPDLGRTLSITPPGSATSR</sequence>
<dbReference type="AlphaFoldDB" id="A0A5C3NKH0"/>
<feature type="compositionally biased region" description="Basic residues" evidence="1">
    <location>
        <begin position="1"/>
        <end position="10"/>
    </location>
</feature>
<feature type="region of interest" description="Disordered" evidence="1">
    <location>
        <begin position="534"/>
        <end position="567"/>
    </location>
</feature>
<dbReference type="PROSITE" id="PS51207">
    <property type="entry name" value="PXA"/>
    <property type="match status" value="1"/>
</dbReference>
<proteinExistence type="predicted"/>
<dbReference type="PANTHER" id="PTHR22775:SF3">
    <property type="entry name" value="SORTING NEXIN-13"/>
    <property type="match status" value="1"/>
</dbReference>
<evidence type="ECO:0000256" key="1">
    <source>
        <dbReference type="SAM" id="MobiDB-lite"/>
    </source>
</evidence>
<evidence type="ECO:0000259" key="2">
    <source>
        <dbReference type="PROSITE" id="PS51207"/>
    </source>
</evidence>
<dbReference type="SMART" id="SM00313">
    <property type="entry name" value="PXA"/>
    <property type="match status" value="1"/>
</dbReference>
<gene>
    <name evidence="3" type="ORF">OE88DRAFT_1619806</name>
</gene>
<dbReference type="InterPro" id="IPR003114">
    <property type="entry name" value="Phox_assoc"/>
</dbReference>
<feature type="region of interest" description="Disordered" evidence="1">
    <location>
        <begin position="307"/>
        <end position="367"/>
    </location>
</feature>
<dbReference type="Pfam" id="PF02194">
    <property type="entry name" value="PXA"/>
    <property type="match status" value="1"/>
</dbReference>
<dbReference type="GO" id="GO:0035091">
    <property type="term" value="F:phosphatidylinositol binding"/>
    <property type="evidence" value="ECO:0007669"/>
    <property type="project" value="TreeGrafter"/>
</dbReference>
<feature type="region of interest" description="Disordered" evidence="1">
    <location>
        <begin position="1"/>
        <end position="34"/>
    </location>
</feature>
<feature type="domain" description="PXA" evidence="2">
    <location>
        <begin position="62"/>
        <end position="241"/>
    </location>
</feature>
<dbReference type="PANTHER" id="PTHR22775">
    <property type="entry name" value="SORTING NEXIN"/>
    <property type="match status" value="1"/>
</dbReference>
<keyword evidence="4" id="KW-1185">Reference proteome</keyword>
<dbReference type="EMBL" id="ML213503">
    <property type="protein sequence ID" value="TFK57407.1"/>
    <property type="molecule type" value="Genomic_DNA"/>
</dbReference>